<keyword evidence="1" id="KW-0812">Transmembrane</keyword>
<dbReference type="EMBL" id="FNDD01000077">
    <property type="protein sequence ID" value="SDI12982.1"/>
    <property type="molecule type" value="Genomic_DNA"/>
</dbReference>
<keyword evidence="1" id="KW-0472">Membrane</keyword>
<accession>A0A1G8I2E0</accession>
<keyword evidence="1" id="KW-1133">Transmembrane helix</keyword>
<dbReference type="Proteomes" id="UP000198854">
    <property type="component" value="Unassembled WGS sequence"/>
</dbReference>
<evidence type="ECO:0000313" key="3">
    <source>
        <dbReference type="Proteomes" id="UP000198854"/>
    </source>
</evidence>
<feature type="transmembrane region" description="Helical" evidence="1">
    <location>
        <begin position="21"/>
        <end position="38"/>
    </location>
</feature>
<reference evidence="2 3" key="1">
    <citation type="submission" date="2016-10" db="EMBL/GenBank/DDBJ databases">
        <authorList>
            <person name="de Groot N.N."/>
        </authorList>
    </citation>
    <scope>NUCLEOTIDE SEQUENCE [LARGE SCALE GENOMIC DNA]</scope>
    <source>
        <strain evidence="2 3">CGMCC 1.10228</strain>
    </source>
</reference>
<protein>
    <submittedName>
        <fullName evidence="2">Uncharacterized protein</fullName>
    </submittedName>
</protein>
<keyword evidence="3" id="KW-1185">Reference proteome</keyword>
<dbReference type="RefSeq" id="WP_143015705.1">
    <property type="nucleotide sequence ID" value="NZ_FNDD01000077.1"/>
</dbReference>
<dbReference type="STRING" id="861298.SAMN04488136_1772"/>
<sequence length="106" mass="11853">MSAIWRLVQQCTCYDMLGKQTKFFAVALAGVVATFFASKGDKVTQFFAGWTALFAAFTVNELCMVFGALLGFASFILSWVYKQKYLEALRLKEKSAAKGLIEDVER</sequence>
<evidence type="ECO:0000313" key="2">
    <source>
        <dbReference type="EMBL" id="SDI12982.1"/>
    </source>
</evidence>
<dbReference type="OrthoDB" id="117591at135623"/>
<feature type="transmembrane region" description="Helical" evidence="1">
    <location>
        <begin position="50"/>
        <end position="81"/>
    </location>
</feature>
<name>A0A1G8I2E0_9VIBR</name>
<gene>
    <name evidence="2" type="ORF">SAMN04488136_1772</name>
</gene>
<organism evidence="2 3">
    <name type="scientific">Vibrio xiamenensis</name>
    <dbReference type="NCBI Taxonomy" id="861298"/>
    <lineage>
        <taxon>Bacteria</taxon>
        <taxon>Pseudomonadati</taxon>
        <taxon>Pseudomonadota</taxon>
        <taxon>Gammaproteobacteria</taxon>
        <taxon>Vibrionales</taxon>
        <taxon>Vibrionaceae</taxon>
        <taxon>Vibrio</taxon>
    </lineage>
</organism>
<evidence type="ECO:0000256" key="1">
    <source>
        <dbReference type="SAM" id="Phobius"/>
    </source>
</evidence>
<proteinExistence type="predicted"/>
<dbReference type="AlphaFoldDB" id="A0A1G8I2E0"/>